<name>I3XZC3_SULBS</name>
<dbReference type="PANTHER" id="PTHR30087:SF1">
    <property type="entry name" value="HYPOTHETICAL CYTOSOLIC PROTEIN"/>
    <property type="match status" value="1"/>
</dbReference>
<dbReference type="AlphaFoldDB" id="I3XZC3"/>
<protein>
    <submittedName>
        <fullName evidence="1">Uncharacterized protein</fullName>
    </submittedName>
</protein>
<gene>
    <name evidence="1" type="ordered locus">Sulba_2018</name>
</gene>
<proteinExistence type="predicted"/>
<sequence>MSSEKILISACLMGENVKYDGGNNALHVKILEQWKDEGRLVLVCPEVLGGLSTPRHPCEVVHGENRVVNTQGEDVTDAFLKGAGEALLVAQKQSVCMAILKARSPSCGKDVIYDGTFSHTHVRDSGFTCKALQKAGITVFSEEEFVEAEAFLRAKEA</sequence>
<dbReference type="KEGG" id="sba:Sulba_2018"/>
<accession>I3XZC3</accession>
<dbReference type="InterPro" id="IPR007553">
    <property type="entry name" value="2-thiour_desulf"/>
</dbReference>
<reference evidence="1 2" key="1">
    <citation type="submission" date="2012-06" db="EMBL/GenBank/DDBJ databases">
        <title>Complete sequence of Sulfurospirillum barnesii SES-3.</title>
        <authorList>
            <consortium name="US DOE Joint Genome Institute"/>
            <person name="Lucas S."/>
            <person name="Han J."/>
            <person name="Lapidus A."/>
            <person name="Cheng J.-F."/>
            <person name="Goodwin L."/>
            <person name="Pitluck S."/>
            <person name="Peters L."/>
            <person name="Ovchinnikova G."/>
            <person name="Lu M."/>
            <person name="Detter J.C."/>
            <person name="Han C."/>
            <person name="Tapia R."/>
            <person name="Land M."/>
            <person name="Hauser L."/>
            <person name="Kyrpides N."/>
            <person name="Ivanova N."/>
            <person name="Pagani I."/>
            <person name="Stolz J."/>
            <person name="Arkin A."/>
            <person name="Dehal P."/>
            <person name="Oremland R."/>
            <person name="Saltikov C."/>
            <person name="Basu P."/>
            <person name="Hollibaugh J."/>
            <person name="Newman D."/>
            <person name="Stolyar S."/>
            <person name="Hazen T."/>
            <person name="Woyke T."/>
        </authorList>
    </citation>
    <scope>NUCLEOTIDE SEQUENCE [LARGE SCALE GENOMIC DNA]</scope>
    <source>
        <strain evidence="2">ATCC 700032 / DSM 10660 / SES-3</strain>
    </source>
</reference>
<dbReference type="PATRIC" id="fig|760154.4.peg.2015"/>
<dbReference type="Pfam" id="PF04463">
    <property type="entry name" value="2-thiour_desulf"/>
    <property type="match status" value="1"/>
</dbReference>
<dbReference type="STRING" id="760154.Sulba_2018"/>
<dbReference type="Proteomes" id="UP000006176">
    <property type="component" value="Chromosome"/>
</dbReference>
<dbReference type="EMBL" id="CP003333">
    <property type="protein sequence ID" value="AFL69297.1"/>
    <property type="molecule type" value="Genomic_DNA"/>
</dbReference>
<evidence type="ECO:0000313" key="2">
    <source>
        <dbReference type="Proteomes" id="UP000006176"/>
    </source>
</evidence>
<dbReference type="RefSeq" id="WP_014770172.1">
    <property type="nucleotide sequence ID" value="NC_018002.1"/>
</dbReference>
<keyword evidence="2" id="KW-1185">Reference proteome</keyword>
<dbReference type="PANTHER" id="PTHR30087">
    <property type="entry name" value="INNER MEMBRANE PROTEIN"/>
    <property type="match status" value="1"/>
</dbReference>
<organism evidence="1 2">
    <name type="scientific">Sulfurospirillum barnesii (strain ATCC 700032 / DSM 10660 / SES-3)</name>
    <dbReference type="NCBI Taxonomy" id="760154"/>
    <lineage>
        <taxon>Bacteria</taxon>
        <taxon>Pseudomonadati</taxon>
        <taxon>Campylobacterota</taxon>
        <taxon>Epsilonproteobacteria</taxon>
        <taxon>Campylobacterales</taxon>
        <taxon>Sulfurospirillaceae</taxon>
        <taxon>Sulfurospirillum</taxon>
    </lineage>
</organism>
<dbReference type="eggNOG" id="COG1683">
    <property type="taxonomic scope" value="Bacteria"/>
</dbReference>
<dbReference type="HOGENOM" id="CLU_076318_1_1_7"/>
<evidence type="ECO:0000313" key="1">
    <source>
        <dbReference type="EMBL" id="AFL69297.1"/>
    </source>
</evidence>